<dbReference type="PANTHER" id="PTHR19960">
    <property type="entry name" value="TEKTIN"/>
    <property type="match status" value="1"/>
</dbReference>
<dbReference type="GO" id="GO:0060271">
    <property type="term" value="P:cilium assembly"/>
    <property type="evidence" value="ECO:0007669"/>
    <property type="project" value="UniProtKB-UniRule"/>
</dbReference>
<keyword evidence="3" id="KW-0966">Cell projection</keyword>
<dbReference type="Pfam" id="PF03148">
    <property type="entry name" value="Tektin"/>
    <property type="match status" value="1"/>
</dbReference>
<dbReference type="EMBL" id="GEEE01014468">
    <property type="protein sequence ID" value="JAP48757.1"/>
    <property type="molecule type" value="Transcribed_RNA"/>
</dbReference>
<protein>
    <recommendedName>
        <fullName evidence="3">Tektin</fullName>
    </recommendedName>
</protein>
<dbReference type="GO" id="GO:0005634">
    <property type="term" value="C:nucleus"/>
    <property type="evidence" value="ECO:0007669"/>
    <property type="project" value="TreeGrafter"/>
</dbReference>
<dbReference type="PRINTS" id="PR00511">
    <property type="entry name" value="TEKTIN"/>
</dbReference>
<organism evidence="5">
    <name type="scientific">Schistocephalus solidus</name>
    <name type="common">Tapeworm</name>
    <dbReference type="NCBI Taxonomy" id="70667"/>
    <lineage>
        <taxon>Eukaryota</taxon>
        <taxon>Metazoa</taxon>
        <taxon>Spiralia</taxon>
        <taxon>Lophotrochozoa</taxon>
        <taxon>Platyhelminthes</taxon>
        <taxon>Cestoda</taxon>
        <taxon>Eucestoda</taxon>
        <taxon>Diphyllobothriidea</taxon>
        <taxon>Diphyllobothriidae</taxon>
        <taxon>Schistocephalus</taxon>
    </lineage>
</organism>
<evidence type="ECO:0000313" key="5">
    <source>
        <dbReference type="EMBL" id="JAP48757.1"/>
    </source>
</evidence>
<dbReference type="AlphaFoldDB" id="A0A0X3PFT7"/>
<dbReference type="PANTHER" id="PTHR19960:SF7">
    <property type="entry name" value="TEKTIN"/>
    <property type="match status" value="1"/>
</dbReference>
<accession>A0A0X3PFT7</accession>
<keyword evidence="3" id="KW-0969">Cilium</keyword>
<reference evidence="5" key="1">
    <citation type="submission" date="2016-01" db="EMBL/GenBank/DDBJ databases">
        <title>Reference transcriptome for the parasite Schistocephalus solidus: insights into the molecular evolution of parasitism.</title>
        <authorList>
            <person name="Hebert F.O."/>
            <person name="Grambauer S."/>
            <person name="Barber I."/>
            <person name="Landry C.R."/>
            <person name="Aubin-Horth N."/>
        </authorList>
    </citation>
    <scope>NUCLEOTIDE SEQUENCE</scope>
</reference>
<keyword evidence="4" id="KW-0175">Coiled coil</keyword>
<evidence type="ECO:0000256" key="4">
    <source>
        <dbReference type="SAM" id="Coils"/>
    </source>
</evidence>
<evidence type="ECO:0000256" key="3">
    <source>
        <dbReference type="RuleBase" id="RU367040"/>
    </source>
</evidence>
<proteinExistence type="inferred from homology"/>
<gene>
    <name evidence="5" type="primary">TEKT2</name>
    <name evidence="5" type="ORF">TR128524</name>
</gene>
<keyword evidence="3" id="KW-0282">Flagellum</keyword>
<feature type="coiled-coil region" evidence="4">
    <location>
        <begin position="236"/>
        <end position="295"/>
    </location>
</feature>
<evidence type="ECO:0000256" key="1">
    <source>
        <dbReference type="ARBA" id="ARBA00007209"/>
    </source>
</evidence>
<name>A0A0X3PFT7_SCHSO</name>
<dbReference type="InterPro" id="IPR048256">
    <property type="entry name" value="Tektin-like"/>
</dbReference>
<comment type="similarity">
    <text evidence="1 3">Belongs to the tektin family.</text>
</comment>
<keyword evidence="2" id="KW-0963">Cytoplasm</keyword>
<dbReference type="InterPro" id="IPR000435">
    <property type="entry name" value="Tektins"/>
</dbReference>
<evidence type="ECO:0000256" key="2">
    <source>
        <dbReference type="ARBA" id="ARBA00022490"/>
    </source>
</evidence>
<dbReference type="GO" id="GO:0005930">
    <property type="term" value="C:axoneme"/>
    <property type="evidence" value="ECO:0007669"/>
    <property type="project" value="UniProtKB-SubCell"/>
</dbReference>
<dbReference type="GO" id="GO:0060294">
    <property type="term" value="P:cilium movement involved in cell motility"/>
    <property type="evidence" value="ECO:0007669"/>
    <property type="project" value="UniProtKB-UniRule"/>
</dbReference>
<dbReference type="GO" id="GO:0015630">
    <property type="term" value="C:microtubule cytoskeleton"/>
    <property type="evidence" value="ECO:0007669"/>
    <property type="project" value="UniProtKB-UniRule"/>
</dbReference>
<comment type="subcellular location">
    <subcellularLocation>
        <location evidence="3">Cytoplasm</location>
        <location evidence="3">Cytoskeleton</location>
        <location evidence="3">Cilium axoneme</location>
    </subcellularLocation>
</comment>
<sequence length="422" mass="49734">MTTETKEPHEKPFPSWYHQLHTLSRAAEDTRKEANKMRQRGRAIRIQADGLAKFSQLDINNRLSDRINCLRLWYELLEETRANLCDVMKRLSESKTQTDQFLARLADAITVNVECVTYRDTRRGREYVEDPVQDELRKEARMQLEIRTMLQSSIDDALEQLRILTGDLHDLMIQMREKEEARNLDIEQYNRNEKSGQIGFKPFCMREEEGSIDLQTWEDLGRELVAKCRTDMLKGIAMYERLYDEMHQAANRLNDQSDSVAEKLRRRIFEQKTAIRELEYQKSELEKERERMLHDLRSWHESKNAKIASLKLSQTRMETRHDRPGIENEKDAPYYGLREESKTLNDVIDGLDEQIGKGREHLGFIEDRIALLCEDIQSKKSALFVDENVVGVRKRLEKPMEITHPPCDMVPSGLLRQQVKFY</sequence>